<evidence type="ECO:0000256" key="2">
    <source>
        <dbReference type="ARBA" id="ARBA00004123"/>
    </source>
</evidence>
<evidence type="ECO:0000313" key="11">
    <source>
        <dbReference type="EnsemblPlants" id="OPUNC04G28180.1"/>
    </source>
</evidence>
<dbReference type="Proteomes" id="UP000026962">
    <property type="component" value="Chromosome 4"/>
</dbReference>
<dbReference type="EnsemblPlants" id="OPUNC04G28180.1">
    <property type="protein sequence ID" value="OPUNC04G28180.1"/>
    <property type="gene ID" value="OPUNC04G28180"/>
</dbReference>
<dbReference type="Gene3D" id="2.40.330.10">
    <property type="entry name" value="DNA-binding pseudobarrel domain"/>
    <property type="match status" value="1"/>
</dbReference>
<dbReference type="GO" id="GO:0003677">
    <property type="term" value="F:DNA binding"/>
    <property type="evidence" value="ECO:0007669"/>
    <property type="project" value="UniProtKB-KW"/>
</dbReference>
<accession>A0A0E0KX75</accession>
<dbReference type="InterPro" id="IPR044835">
    <property type="entry name" value="ARF_plant"/>
</dbReference>
<evidence type="ECO:0000259" key="10">
    <source>
        <dbReference type="PROSITE" id="PS50863"/>
    </source>
</evidence>
<evidence type="ECO:0000256" key="6">
    <source>
        <dbReference type="ARBA" id="ARBA00023163"/>
    </source>
</evidence>
<keyword evidence="12" id="KW-1185">Reference proteome</keyword>
<name>A0A0E0KX75_ORYPU</name>
<evidence type="ECO:0000256" key="8">
    <source>
        <dbReference type="ARBA" id="ARBA00023294"/>
    </source>
</evidence>
<dbReference type="GO" id="GO:0006355">
    <property type="term" value="P:regulation of DNA-templated transcription"/>
    <property type="evidence" value="ECO:0007669"/>
    <property type="project" value="InterPro"/>
</dbReference>
<dbReference type="Gramene" id="OPUNC04G28180.1">
    <property type="protein sequence ID" value="OPUNC04G28180.1"/>
    <property type="gene ID" value="OPUNC04G28180"/>
</dbReference>
<evidence type="ECO:0000256" key="4">
    <source>
        <dbReference type="ARBA" id="ARBA00023015"/>
    </source>
</evidence>
<evidence type="ECO:0000256" key="7">
    <source>
        <dbReference type="ARBA" id="ARBA00023242"/>
    </source>
</evidence>
<feature type="region of interest" description="Disordered" evidence="9">
    <location>
        <begin position="427"/>
        <end position="447"/>
    </location>
</feature>
<dbReference type="FunFam" id="2.40.330.10:FF:000001">
    <property type="entry name" value="Auxin response factor"/>
    <property type="match status" value="1"/>
</dbReference>
<dbReference type="PANTHER" id="PTHR31384:SF94">
    <property type="entry name" value="AUXIN RESPONSE FACTOR 17"/>
    <property type="match status" value="1"/>
</dbReference>
<dbReference type="SUPFAM" id="SSF101936">
    <property type="entry name" value="DNA-binding pseudobarrel domain"/>
    <property type="match status" value="1"/>
</dbReference>
<keyword evidence="6" id="KW-0804">Transcription</keyword>
<evidence type="ECO:0000256" key="1">
    <source>
        <dbReference type="ARBA" id="ARBA00003182"/>
    </source>
</evidence>
<dbReference type="InterPro" id="IPR003340">
    <property type="entry name" value="B3_DNA-bd"/>
</dbReference>
<feature type="domain" description="TF-B3" evidence="10">
    <location>
        <begin position="116"/>
        <end position="219"/>
    </location>
</feature>
<feature type="compositionally biased region" description="Low complexity" evidence="9">
    <location>
        <begin position="434"/>
        <end position="447"/>
    </location>
</feature>
<sequence>MARPPAATPPPPPVDRLVWLACAAPLSRIPVVGTQVFYFPDGHAEQCPAPLPDPLPSAHRFFLCTITAVHLAADTATGEPYATISLLPLRHDAPAPAPAAELAESSEAQAQEFHYYAKQLTQSDANNGGGFSVPRLCADHIFPALNFEDDPPVQSLTMGDLQGDSWEFRHIYRGTPRRHLLTTGWSKFVNAKLLVAGDTVVFMCCPPDGKLLVGVRRAPRYSGDSPCNARARVQPQEVMEAVRLAAEQAPFTVTYYPRHGAGEFVVPRVEVDKGLTTPLRSGMQVRVQVMEAEDTRRLAWLNGTLKYVHHQQIWRTLEVDWDASAASSSSMKNRFVNPWQVQTVDFPPIPMGLKISNNSITAPMDNGDSLLVPPMLLHPQPPAAIQGARHNNGHAYADTPSSLTPSMVRTQQLFPRDLQILVPPTDIVNPQNGSPSNNSLNTPPSASDGMKTIQLFGVTITSPVQGDTNAAFSSAQVNQRYNMAGPDLFQHFGEGDASQPEIERHVQTIEQSILVGNEGKQDDIATHHPPQLATKAERDATINSNSNRVYTVPAASCLNKLQSRSQAR</sequence>
<evidence type="ECO:0000256" key="5">
    <source>
        <dbReference type="ARBA" id="ARBA00023125"/>
    </source>
</evidence>
<keyword evidence="5" id="KW-0238">DNA-binding</keyword>
<evidence type="ECO:0000256" key="3">
    <source>
        <dbReference type="ARBA" id="ARBA00007853"/>
    </source>
</evidence>
<organism evidence="11">
    <name type="scientific">Oryza punctata</name>
    <name type="common">Red rice</name>
    <dbReference type="NCBI Taxonomy" id="4537"/>
    <lineage>
        <taxon>Eukaryota</taxon>
        <taxon>Viridiplantae</taxon>
        <taxon>Streptophyta</taxon>
        <taxon>Embryophyta</taxon>
        <taxon>Tracheophyta</taxon>
        <taxon>Spermatophyta</taxon>
        <taxon>Magnoliopsida</taxon>
        <taxon>Liliopsida</taxon>
        <taxon>Poales</taxon>
        <taxon>Poaceae</taxon>
        <taxon>BOP clade</taxon>
        <taxon>Oryzoideae</taxon>
        <taxon>Oryzeae</taxon>
        <taxon>Oryzinae</taxon>
        <taxon>Oryza</taxon>
    </lineage>
</organism>
<dbReference type="AlphaFoldDB" id="A0A0E0KX75"/>
<dbReference type="GO" id="GO:0005634">
    <property type="term" value="C:nucleus"/>
    <property type="evidence" value="ECO:0007669"/>
    <property type="project" value="UniProtKB-SubCell"/>
</dbReference>
<keyword evidence="4" id="KW-0805">Transcription regulation</keyword>
<dbReference type="STRING" id="4537.A0A0E0KX75"/>
<protein>
    <submittedName>
        <fullName evidence="11">Auxin response factor</fullName>
    </submittedName>
</protein>
<proteinExistence type="inferred from homology"/>
<dbReference type="PROSITE" id="PS50863">
    <property type="entry name" value="B3"/>
    <property type="match status" value="1"/>
</dbReference>
<dbReference type="HOGENOM" id="CLU_002626_3_4_1"/>
<keyword evidence="7" id="KW-0539">Nucleus</keyword>
<comment type="similarity">
    <text evidence="3">Belongs to the ARF family.</text>
</comment>
<reference evidence="11" key="2">
    <citation type="submission" date="2018-05" db="EMBL/GenBank/DDBJ databases">
        <title>OpunRS2 (Oryza punctata Reference Sequence Version 2).</title>
        <authorList>
            <person name="Zhang J."/>
            <person name="Kudrna D."/>
            <person name="Lee S."/>
            <person name="Talag J."/>
            <person name="Welchert J."/>
            <person name="Wing R.A."/>
        </authorList>
    </citation>
    <scope>NUCLEOTIDE SEQUENCE [LARGE SCALE GENOMIC DNA]</scope>
</reference>
<comment type="function">
    <text evidence="1">Auxin response factors (ARFs) are transcriptional factors that bind specifically to the DNA sequence 5'-TGTCTC-3' found in the auxin-responsive promoter elements (AuxREs).</text>
</comment>
<dbReference type="PANTHER" id="PTHR31384">
    <property type="entry name" value="AUXIN RESPONSE FACTOR 4-RELATED"/>
    <property type="match status" value="1"/>
</dbReference>
<comment type="subcellular location">
    <subcellularLocation>
        <location evidence="2">Nucleus</location>
    </subcellularLocation>
</comment>
<dbReference type="Pfam" id="PF02362">
    <property type="entry name" value="B3"/>
    <property type="match status" value="1"/>
</dbReference>
<dbReference type="eggNOG" id="ENOG502QVP0">
    <property type="taxonomic scope" value="Eukaryota"/>
</dbReference>
<dbReference type="GO" id="GO:0009734">
    <property type="term" value="P:auxin-activated signaling pathway"/>
    <property type="evidence" value="ECO:0007669"/>
    <property type="project" value="UniProtKB-KW"/>
</dbReference>
<dbReference type="OMA" id="HRFFLCT"/>
<reference evidence="11" key="1">
    <citation type="submission" date="2015-04" db="UniProtKB">
        <authorList>
            <consortium name="EnsemblPlants"/>
        </authorList>
    </citation>
    <scope>IDENTIFICATION</scope>
</reference>
<dbReference type="InterPro" id="IPR015300">
    <property type="entry name" value="DNA-bd_pseudobarrel_sf"/>
</dbReference>
<evidence type="ECO:0000256" key="9">
    <source>
        <dbReference type="SAM" id="MobiDB-lite"/>
    </source>
</evidence>
<evidence type="ECO:0000313" key="12">
    <source>
        <dbReference type="Proteomes" id="UP000026962"/>
    </source>
</evidence>
<dbReference type="SMART" id="SM01019">
    <property type="entry name" value="B3"/>
    <property type="match status" value="1"/>
</dbReference>
<keyword evidence="8" id="KW-0927">Auxin signaling pathway</keyword>
<dbReference type="CDD" id="cd10017">
    <property type="entry name" value="B3_DNA"/>
    <property type="match status" value="1"/>
</dbReference>